<keyword evidence="12" id="KW-1185">Reference proteome</keyword>
<keyword evidence="4" id="KW-1003">Cell membrane</keyword>
<dbReference type="GO" id="GO:0015774">
    <property type="term" value="P:polysaccharide transport"/>
    <property type="evidence" value="ECO:0007669"/>
    <property type="project" value="UniProtKB-KW"/>
</dbReference>
<comment type="subcellular location">
    <subcellularLocation>
        <location evidence="1">Cell membrane</location>
        <topology evidence="1">Multi-pass membrane protein</topology>
    </subcellularLocation>
</comment>
<reference evidence="11 12" key="1">
    <citation type="submission" date="2016-02" db="EMBL/GenBank/DDBJ databases">
        <title>Complete genome sequencing and analysis of ATSB10, Dyella thiooxydans isolated from rhizosphere soil of sunflower (Helianthus annuus L.).</title>
        <authorList>
            <person name="Lee Y."/>
            <person name="Hwangbo K."/>
            <person name="Chung H."/>
            <person name="Yoo J."/>
            <person name="Kim K.Y."/>
            <person name="Sa T.M."/>
            <person name="Um Y."/>
            <person name="Madhaiyan M."/>
        </authorList>
    </citation>
    <scope>NUCLEOTIDE SEQUENCE [LARGE SCALE GENOMIC DNA]</scope>
    <source>
        <strain evidence="11 12">ATSB10</strain>
    </source>
</reference>
<sequence>MRRYQLVGLLGWQDVLQRYRRSALGPFWLTISMGVMIGTIGIVFGEIFKASLKDFLPFLAAGMILWSFIAAVVTEGCVSFISADAIIKQLPIPLFVHVLRMIWRNILILGHNIVIFPLVLLAVGRPLGWEALVSIPGFILVVVNLTWVSLLMGIFCARYRDLPQIVGNVLQVLFYLTPIMWVPSSLPHHIGRFLLNLNPVYHLLAVARSPLLGELPTTSDWVVSIALALLGWMAALLVYGRYKRRIAYWL</sequence>
<feature type="transmembrane region" description="Helical" evidence="9">
    <location>
        <begin position="221"/>
        <end position="240"/>
    </location>
</feature>
<dbReference type="GO" id="GO:0015920">
    <property type="term" value="P:lipopolysaccharide transport"/>
    <property type="evidence" value="ECO:0007669"/>
    <property type="project" value="TreeGrafter"/>
</dbReference>
<evidence type="ECO:0000256" key="4">
    <source>
        <dbReference type="ARBA" id="ARBA00022475"/>
    </source>
</evidence>
<dbReference type="PATRIC" id="fig|445710.3.peg.3588"/>
<evidence type="ECO:0000256" key="9">
    <source>
        <dbReference type="SAM" id="Phobius"/>
    </source>
</evidence>
<comment type="similarity">
    <text evidence="2">Belongs to the ABC-2 integral membrane protein family.</text>
</comment>
<organism evidence="11 12">
    <name type="scientific">Dyella thiooxydans</name>
    <dbReference type="NCBI Taxonomy" id="445710"/>
    <lineage>
        <taxon>Bacteria</taxon>
        <taxon>Pseudomonadati</taxon>
        <taxon>Pseudomonadota</taxon>
        <taxon>Gammaproteobacteria</taxon>
        <taxon>Lysobacterales</taxon>
        <taxon>Rhodanobacteraceae</taxon>
        <taxon>Dyella</taxon>
    </lineage>
</organism>
<evidence type="ECO:0000313" key="11">
    <source>
        <dbReference type="EMBL" id="AND71043.1"/>
    </source>
</evidence>
<protein>
    <submittedName>
        <fullName evidence="11">ABC transporter permease</fullName>
    </submittedName>
</protein>
<dbReference type="GO" id="GO:0005886">
    <property type="term" value="C:plasma membrane"/>
    <property type="evidence" value="ECO:0007669"/>
    <property type="project" value="UniProtKB-SubCell"/>
</dbReference>
<keyword evidence="6 9" id="KW-1133">Transmembrane helix</keyword>
<dbReference type="PANTHER" id="PTHR30413">
    <property type="entry name" value="INNER MEMBRANE TRANSPORT PERMEASE"/>
    <property type="match status" value="1"/>
</dbReference>
<dbReference type="AlphaFoldDB" id="A0A160N4Q3"/>
<evidence type="ECO:0000256" key="3">
    <source>
        <dbReference type="ARBA" id="ARBA00022448"/>
    </source>
</evidence>
<keyword evidence="7" id="KW-0762">Sugar transport</keyword>
<evidence type="ECO:0000256" key="8">
    <source>
        <dbReference type="ARBA" id="ARBA00023136"/>
    </source>
</evidence>
<dbReference type="Proteomes" id="UP000077255">
    <property type="component" value="Chromosome"/>
</dbReference>
<evidence type="ECO:0000256" key="2">
    <source>
        <dbReference type="ARBA" id="ARBA00007783"/>
    </source>
</evidence>
<keyword evidence="3" id="KW-0813">Transport</keyword>
<keyword evidence="8 9" id="KW-0472">Membrane</keyword>
<dbReference type="KEGG" id="dtx:ATSB10_35890"/>
<gene>
    <name evidence="11" type="ORF">ATSB10_35890</name>
</gene>
<evidence type="ECO:0000256" key="1">
    <source>
        <dbReference type="ARBA" id="ARBA00004651"/>
    </source>
</evidence>
<feature type="domain" description="ABC-2 type transporter transmembrane" evidence="10">
    <location>
        <begin position="7"/>
        <end position="209"/>
    </location>
</feature>
<feature type="transmembrane region" description="Helical" evidence="9">
    <location>
        <begin position="135"/>
        <end position="157"/>
    </location>
</feature>
<dbReference type="EMBL" id="CP014841">
    <property type="protein sequence ID" value="AND71043.1"/>
    <property type="molecule type" value="Genomic_DNA"/>
</dbReference>
<feature type="transmembrane region" description="Helical" evidence="9">
    <location>
        <begin position="27"/>
        <end position="48"/>
    </location>
</feature>
<keyword evidence="5 9" id="KW-0812">Transmembrane</keyword>
<name>A0A160N4Q3_9GAMM</name>
<evidence type="ECO:0000256" key="7">
    <source>
        <dbReference type="ARBA" id="ARBA00023047"/>
    </source>
</evidence>
<dbReference type="InterPro" id="IPR013525">
    <property type="entry name" value="ABC2_TM"/>
</dbReference>
<dbReference type="STRING" id="445710.ATSB10_35890"/>
<proteinExistence type="inferred from homology"/>
<accession>A0A160N4Q3</accession>
<feature type="transmembrane region" description="Helical" evidence="9">
    <location>
        <begin position="102"/>
        <end position="123"/>
    </location>
</feature>
<feature type="transmembrane region" description="Helical" evidence="9">
    <location>
        <begin position="60"/>
        <end position="81"/>
    </location>
</feature>
<dbReference type="GO" id="GO:0140359">
    <property type="term" value="F:ABC-type transporter activity"/>
    <property type="evidence" value="ECO:0007669"/>
    <property type="project" value="InterPro"/>
</dbReference>
<evidence type="ECO:0000256" key="6">
    <source>
        <dbReference type="ARBA" id="ARBA00022989"/>
    </source>
</evidence>
<dbReference type="Pfam" id="PF01061">
    <property type="entry name" value="ABC2_membrane"/>
    <property type="match status" value="1"/>
</dbReference>
<keyword evidence="7" id="KW-0625">Polysaccharide transport</keyword>
<evidence type="ECO:0000256" key="5">
    <source>
        <dbReference type="ARBA" id="ARBA00022692"/>
    </source>
</evidence>
<feature type="transmembrane region" description="Helical" evidence="9">
    <location>
        <begin position="169"/>
        <end position="186"/>
    </location>
</feature>
<evidence type="ECO:0000313" key="12">
    <source>
        <dbReference type="Proteomes" id="UP000077255"/>
    </source>
</evidence>
<dbReference type="PANTHER" id="PTHR30413:SF10">
    <property type="entry name" value="CAPSULE POLYSACCHARIDE EXPORT INNER-MEMBRANE PROTEIN CTRC"/>
    <property type="match status" value="1"/>
</dbReference>
<evidence type="ECO:0000259" key="10">
    <source>
        <dbReference type="Pfam" id="PF01061"/>
    </source>
</evidence>